<dbReference type="EMBL" id="BMPP01000004">
    <property type="protein sequence ID" value="GGK19442.1"/>
    <property type="molecule type" value="Genomic_DNA"/>
</dbReference>
<name>A0ABQ2EPP1_9DEIO</name>
<dbReference type="RefSeq" id="WP_189005333.1">
    <property type="nucleotide sequence ID" value="NZ_BMPP01000004.1"/>
</dbReference>
<keyword evidence="1" id="KW-0732">Signal</keyword>
<keyword evidence="3" id="KW-1185">Reference proteome</keyword>
<protein>
    <submittedName>
        <fullName evidence="2">Alpha/beta hydrolase</fullName>
    </submittedName>
</protein>
<evidence type="ECO:0000313" key="3">
    <source>
        <dbReference type="Proteomes" id="UP000647587"/>
    </source>
</evidence>
<dbReference type="SUPFAM" id="SSF53474">
    <property type="entry name" value="alpha/beta-Hydrolases"/>
    <property type="match status" value="1"/>
</dbReference>
<gene>
    <name evidence="2" type="ORF">GCM10008955_11090</name>
</gene>
<evidence type="ECO:0000313" key="2">
    <source>
        <dbReference type="EMBL" id="GGK19442.1"/>
    </source>
</evidence>
<feature type="signal peptide" evidence="1">
    <location>
        <begin position="1"/>
        <end position="23"/>
    </location>
</feature>
<comment type="caution">
    <text evidence="2">The sequence shown here is derived from an EMBL/GenBank/DDBJ whole genome shotgun (WGS) entry which is preliminary data.</text>
</comment>
<organism evidence="2 3">
    <name type="scientific">Deinococcus malanensis</name>
    <dbReference type="NCBI Taxonomy" id="1706855"/>
    <lineage>
        <taxon>Bacteria</taxon>
        <taxon>Thermotogati</taxon>
        <taxon>Deinococcota</taxon>
        <taxon>Deinococci</taxon>
        <taxon>Deinococcales</taxon>
        <taxon>Deinococcaceae</taxon>
        <taxon>Deinococcus</taxon>
    </lineage>
</organism>
<keyword evidence="2" id="KW-0378">Hydrolase</keyword>
<dbReference type="Gene3D" id="3.40.50.1820">
    <property type="entry name" value="alpha/beta hydrolase"/>
    <property type="match status" value="1"/>
</dbReference>
<evidence type="ECO:0000256" key="1">
    <source>
        <dbReference type="SAM" id="SignalP"/>
    </source>
</evidence>
<dbReference type="InterPro" id="IPR029058">
    <property type="entry name" value="AB_hydrolase_fold"/>
</dbReference>
<dbReference type="GO" id="GO:0016787">
    <property type="term" value="F:hydrolase activity"/>
    <property type="evidence" value="ECO:0007669"/>
    <property type="project" value="UniProtKB-KW"/>
</dbReference>
<feature type="chain" id="PRO_5047085607" evidence="1">
    <location>
        <begin position="24"/>
        <end position="288"/>
    </location>
</feature>
<dbReference type="Proteomes" id="UP000647587">
    <property type="component" value="Unassembled WGS sequence"/>
</dbReference>
<proteinExistence type="predicted"/>
<reference evidence="3" key="1">
    <citation type="journal article" date="2019" name="Int. J. Syst. Evol. Microbiol.">
        <title>The Global Catalogue of Microorganisms (GCM) 10K type strain sequencing project: providing services to taxonomists for standard genome sequencing and annotation.</title>
        <authorList>
            <consortium name="The Broad Institute Genomics Platform"/>
            <consortium name="The Broad Institute Genome Sequencing Center for Infectious Disease"/>
            <person name="Wu L."/>
            <person name="Ma J."/>
        </authorList>
    </citation>
    <scope>NUCLEOTIDE SEQUENCE [LARGE SCALE GENOMIC DNA]</scope>
    <source>
        <strain evidence="3">JCM 30331</strain>
    </source>
</reference>
<accession>A0ABQ2EPP1</accession>
<sequence>MQLSRRSLLLTLLLPWAPLGAQAATTTPPPAVPAAPGAPAGTVRTAQPLDVLGVRSYLLVPDRCQVIACPLVIMSHPRAQDADRMVRSPGILALSETLLKARFAVLLSGDGGPTTWGSPDALAQVAQTQLEATGRFKWNSRTYAVGLSMGGLMALRSALPGSPYPVHGLALIDAWTDLRGAWGTAVSRRTEISTAYRLTGPPPAELDPLQQAHLAPMLPLFVAASPDDATVPLRSNSERLYALAQPGLSEFVTLSGPHLGANRFTPDMARRITSFFQRLELGTTARKR</sequence>